<feature type="region of interest" description="Disordered" evidence="6">
    <location>
        <begin position="165"/>
        <end position="199"/>
    </location>
</feature>
<dbReference type="OMA" id="MFHANIS"/>
<dbReference type="EMBL" id="HE576761">
    <property type="protein sequence ID" value="CCC72138.1"/>
    <property type="molecule type" value="Genomic_DNA"/>
</dbReference>
<dbReference type="PROSITE" id="PS50157">
    <property type="entry name" value="ZINC_FINGER_C2H2_2"/>
    <property type="match status" value="2"/>
</dbReference>
<dbReference type="InterPro" id="IPR013087">
    <property type="entry name" value="Znf_C2H2_type"/>
</dbReference>
<dbReference type="HOGENOM" id="CLU_013026_0_0_1"/>
<reference evidence="8 9" key="1">
    <citation type="journal article" date="2011" name="Proc. Natl. Acad. Sci. U.S.A.">
        <title>Evolutionary erosion of yeast sex chromosomes by mating-type switching accidents.</title>
        <authorList>
            <person name="Gordon J.L."/>
            <person name="Armisen D."/>
            <person name="Proux-Wera E."/>
            <person name="Oheigeartaigh S.S."/>
            <person name="Byrne K.P."/>
            <person name="Wolfe K.H."/>
        </authorList>
    </citation>
    <scope>NUCLEOTIDE SEQUENCE [LARGE SCALE GENOMIC DNA]</scope>
    <source>
        <strain evidence="9">ATCC 76901 / BCRC 22586 / CBS 4309 / NBRC 1992 / NRRL Y-12630</strain>
    </source>
</reference>
<dbReference type="KEGG" id="ncs:NCAS_0J01590"/>
<evidence type="ECO:0000313" key="9">
    <source>
        <dbReference type="Proteomes" id="UP000001640"/>
    </source>
</evidence>
<dbReference type="GO" id="GO:0005634">
    <property type="term" value="C:nucleus"/>
    <property type="evidence" value="ECO:0007669"/>
    <property type="project" value="TreeGrafter"/>
</dbReference>
<evidence type="ECO:0000256" key="4">
    <source>
        <dbReference type="ARBA" id="ARBA00022833"/>
    </source>
</evidence>
<dbReference type="InterPro" id="IPR051580">
    <property type="entry name" value="ZnF-Chromatin_assoc"/>
</dbReference>
<keyword evidence="2" id="KW-0677">Repeat</keyword>
<dbReference type="Gene3D" id="3.30.160.60">
    <property type="entry name" value="Classic Zinc Finger"/>
    <property type="match status" value="1"/>
</dbReference>
<evidence type="ECO:0000313" key="8">
    <source>
        <dbReference type="EMBL" id="CCC72138.1"/>
    </source>
</evidence>
<dbReference type="PROSITE" id="PS00028">
    <property type="entry name" value="ZINC_FINGER_C2H2_1"/>
    <property type="match status" value="2"/>
</dbReference>
<keyword evidence="1" id="KW-0479">Metal-binding</keyword>
<evidence type="ECO:0000256" key="5">
    <source>
        <dbReference type="PROSITE-ProRule" id="PRU00042"/>
    </source>
</evidence>
<dbReference type="InParanoid" id="G0VKV0"/>
<organism evidence="8 9">
    <name type="scientific">Naumovozyma castellii</name>
    <name type="common">Yeast</name>
    <name type="synonym">Saccharomyces castellii</name>
    <dbReference type="NCBI Taxonomy" id="27288"/>
    <lineage>
        <taxon>Eukaryota</taxon>
        <taxon>Fungi</taxon>
        <taxon>Dikarya</taxon>
        <taxon>Ascomycota</taxon>
        <taxon>Saccharomycotina</taxon>
        <taxon>Saccharomycetes</taxon>
        <taxon>Saccharomycetales</taxon>
        <taxon>Saccharomycetaceae</taxon>
        <taxon>Naumovozyma</taxon>
    </lineage>
</organism>
<feature type="domain" description="C2H2-type" evidence="7">
    <location>
        <begin position="382"/>
        <end position="406"/>
    </location>
</feature>
<dbReference type="STRING" id="1064592.G0VKV0"/>
<feature type="region of interest" description="Disordered" evidence="6">
    <location>
        <begin position="278"/>
        <end position="298"/>
    </location>
</feature>
<dbReference type="RefSeq" id="XP_003678476.1">
    <property type="nucleotide sequence ID" value="XM_003678428.1"/>
</dbReference>
<reference key="2">
    <citation type="submission" date="2011-08" db="EMBL/GenBank/DDBJ databases">
        <title>Genome sequence of Naumovozyma castellii.</title>
        <authorList>
            <person name="Gordon J.L."/>
            <person name="Armisen D."/>
            <person name="Proux-Wera E."/>
            <person name="OhEigeartaigh S.S."/>
            <person name="Byrne K.P."/>
            <person name="Wolfe K.H."/>
        </authorList>
    </citation>
    <scope>NUCLEOTIDE SEQUENCE</scope>
    <source>
        <strain>Type strain:CBS 4309</strain>
    </source>
</reference>
<protein>
    <recommendedName>
        <fullName evidence="7">C2H2-type domain-containing protein</fullName>
    </recommendedName>
</protein>
<dbReference type="SUPFAM" id="SSF57667">
    <property type="entry name" value="beta-beta-alpha zinc fingers"/>
    <property type="match status" value="2"/>
</dbReference>
<dbReference type="eggNOG" id="KOG4124">
    <property type="taxonomic scope" value="Eukaryota"/>
</dbReference>
<proteinExistence type="predicted"/>
<accession>G0VKV0</accession>
<evidence type="ECO:0000259" key="7">
    <source>
        <dbReference type="PROSITE" id="PS50157"/>
    </source>
</evidence>
<dbReference type="GO" id="GO:0008270">
    <property type="term" value="F:zinc ion binding"/>
    <property type="evidence" value="ECO:0007669"/>
    <property type="project" value="UniProtKB-KW"/>
</dbReference>
<sequence>MQTVTATMPVSDCLLSSSAAAATSTTTKPLPVHFIKDNKHPNSNNRRDSIAHSQGIGGVAWGSHTIGSWLKDEISNSTSIPISRVAKPSRKPPLTINNTNIIPLLEDAHAAKDPNPILETTTPYCPYLSNFEEQYCKDYSCCGRSLPSLHDLLKHYEDAHIQSNNRPSVAAAASSNKETNNNNIQKINNTSSSSSHPNVIQQDLKTSISYDNPQKTDSNNLVLSSLNNINLVDTVSTNDVFLQPTSPRELEYENIFDKNSYTTHSDNELYQILSNASSVATSPSPSTKDTTHNNQQPFITDPARNLYVTEQETELKPFKCPVINCGKAYKNQNGLKYHKLHGHQNEKLIANDDGTFSILDPHSMEPYPNDHYRNNLDVNKPYRCEVCGKRYKNLNGLKYHKGHSTH</sequence>
<evidence type="ECO:0000256" key="6">
    <source>
        <dbReference type="SAM" id="MobiDB-lite"/>
    </source>
</evidence>
<keyword evidence="9" id="KW-1185">Reference proteome</keyword>
<dbReference type="PANTHER" id="PTHR23057">
    <property type="entry name" value="JUXTAPOSED WITH ANOTHER ZINC FINGER PROTEIN 1"/>
    <property type="match status" value="1"/>
</dbReference>
<keyword evidence="4" id="KW-0862">Zinc</keyword>
<gene>
    <name evidence="8" type="primary">NCAS0J01590</name>
    <name evidence="8" type="ordered locus">NCAS_0J01590</name>
</gene>
<name>G0VKV0_NAUCA</name>
<dbReference type="AlphaFoldDB" id="G0VKV0"/>
<dbReference type="Proteomes" id="UP000001640">
    <property type="component" value="Chromosome 10"/>
</dbReference>
<dbReference type="Pfam" id="PF00096">
    <property type="entry name" value="zf-C2H2"/>
    <property type="match status" value="1"/>
</dbReference>
<feature type="compositionally biased region" description="Low complexity" evidence="6">
    <location>
        <begin position="174"/>
        <end position="195"/>
    </location>
</feature>
<evidence type="ECO:0000256" key="1">
    <source>
        <dbReference type="ARBA" id="ARBA00022723"/>
    </source>
</evidence>
<dbReference type="OrthoDB" id="3269380at2759"/>
<dbReference type="PANTHER" id="PTHR23057:SF0">
    <property type="entry name" value="JUXTAPOSED WITH ANOTHER ZINC FINGER PROTEIN 1"/>
    <property type="match status" value="1"/>
</dbReference>
<dbReference type="SMART" id="SM00355">
    <property type="entry name" value="ZnF_C2H2"/>
    <property type="match status" value="3"/>
</dbReference>
<dbReference type="InterPro" id="IPR036236">
    <property type="entry name" value="Znf_C2H2_sf"/>
</dbReference>
<dbReference type="GeneID" id="96905835"/>
<evidence type="ECO:0000256" key="3">
    <source>
        <dbReference type="ARBA" id="ARBA00022771"/>
    </source>
</evidence>
<feature type="compositionally biased region" description="Low complexity" evidence="6">
    <location>
        <begin position="278"/>
        <end position="287"/>
    </location>
</feature>
<keyword evidence="3 5" id="KW-0863">Zinc-finger</keyword>
<evidence type="ECO:0000256" key="2">
    <source>
        <dbReference type="ARBA" id="ARBA00022737"/>
    </source>
</evidence>
<feature type="domain" description="C2H2-type" evidence="7">
    <location>
        <begin position="318"/>
        <end position="348"/>
    </location>
</feature>